<dbReference type="PROSITE" id="PS50103">
    <property type="entry name" value="ZF_C3H1"/>
    <property type="match status" value="2"/>
</dbReference>
<comment type="caution">
    <text evidence="8">The sequence shown here is derived from an EMBL/GenBank/DDBJ whole genome shotgun (WGS) entry which is preliminary data.</text>
</comment>
<evidence type="ECO:0000313" key="9">
    <source>
        <dbReference type="Proteomes" id="UP000186817"/>
    </source>
</evidence>
<feature type="zinc finger region" description="C3H1-type" evidence="4">
    <location>
        <begin position="909"/>
        <end position="936"/>
    </location>
</feature>
<organism evidence="8 9">
    <name type="scientific">Symbiodinium microadriaticum</name>
    <name type="common">Dinoflagellate</name>
    <name type="synonym">Zooxanthella microadriatica</name>
    <dbReference type="NCBI Taxonomy" id="2951"/>
    <lineage>
        <taxon>Eukaryota</taxon>
        <taxon>Sar</taxon>
        <taxon>Alveolata</taxon>
        <taxon>Dinophyceae</taxon>
        <taxon>Suessiales</taxon>
        <taxon>Symbiodiniaceae</taxon>
        <taxon>Symbiodinium</taxon>
    </lineage>
</organism>
<protein>
    <recommendedName>
        <fullName evidence="7">C3H1-type domain-containing protein</fullName>
    </recommendedName>
</protein>
<dbReference type="Pfam" id="PF09431">
    <property type="entry name" value="SPIN90_LRD"/>
    <property type="match status" value="1"/>
</dbReference>
<dbReference type="Pfam" id="PF00642">
    <property type="entry name" value="zf-CCCH"/>
    <property type="match status" value="2"/>
</dbReference>
<feature type="region of interest" description="Disordered" evidence="6">
    <location>
        <begin position="1412"/>
        <end position="1433"/>
    </location>
</feature>
<proteinExistence type="predicted"/>
<dbReference type="InterPro" id="IPR036691">
    <property type="entry name" value="Endo/exonu/phosph_ase_sf"/>
</dbReference>
<feature type="domain" description="C3H1-type" evidence="7">
    <location>
        <begin position="909"/>
        <end position="936"/>
    </location>
</feature>
<dbReference type="Gene3D" id="4.10.1000.10">
    <property type="entry name" value="Zinc finger, CCCH-type"/>
    <property type="match status" value="2"/>
</dbReference>
<dbReference type="InterPro" id="IPR016024">
    <property type="entry name" value="ARM-type_fold"/>
</dbReference>
<dbReference type="SUPFAM" id="SSF56219">
    <property type="entry name" value="DNase I-like"/>
    <property type="match status" value="1"/>
</dbReference>
<name>A0A1Q9EHT1_SYMMI</name>
<keyword evidence="1 4" id="KW-0479">Metal-binding</keyword>
<dbReference type="PANTHER" id="PTHR47027">
    <property type="entry name" value="REVERSE TRANSCRIPTASE DOMAIN-CONTAINING PROTEIN"/>
    <property type="match status" value="1"/>
</dbReference>
<dbReference type="SMART" id="SM00356">
    <property type="entry name" value="ZnF_C3H1"/>
    <property type="match status" value="2"/>
</dbReference>
<keyword evidence="2 4" id="KW-0863">Zinc-finger</keyword>
<evidence type="ECO:0000259" key="7">
    <source>
        <dbReference type="PROSITE" id="PS50103"/>
    </source>
</evidence>
<gene>
    <name evidence="8" type="ORF">AK812_SmicGene9704</name>
</gene>
<dbReference type="PANTHER" id="PTHR47027:SF20">
    <property type="entry name" value="REVERSE TRANSCRIPTASE-LIKE PROTEIN WITH RNA-DIRECTED DNA POLYMERASE DOMAIN"/>
    <property type="match status" value="1"/>
</dbReference>
<feature type="zinc finger region" description="C3H1-type" evidence="4">
    <location>
        <begin position="746"/>
        <end position="773"/>
    </location>
</feature>
<dbReference type="InterPro" id="IPR013087">
    <property type="entry name" value="Znf_C2H2_type"/>
</dbReference>
<dbReference type="SUPFAM" id="SSF48371">
    <property type="entry name" value="ARM repeat"/>
    <property type="match status" value="1"/>
</dbReference>
<evidence type="ECO:0000256" key="1">
    <source>
        <dbReference type="ARBA" id="ARBA00022723"/>
    </source>
</evidence>
<dbReference type="SMART" id="SM00355">
    <property type="entry name" value="ZnF_C2H2"/>
    <property type="match status" value="2"/>
</dbReference>
<reference evidence="8 9" key="1">
    <citation type="submission" date="2016-02" db="EMBL/GenBank/DDBJ databases">
        <title>Genome analysis of coral dinoflagellate symbionts highlights evolutionary adaptations to a symbiotic lifestyle.</title>
        <authorList>
            <person name="Aranda M."/>
            <person name="Li Y."/>
            <person name="Liew Y.J."/>
            <person name="Baumgarten S."/>
            <person name="Simakov O."/>
            <person name="Wilson M."/>
            <person name="Piel J."/>
            <person name="Ashoor H."/>
            <person name="Bougouffa S."/>
            <person name="Bajic V.B."/>
            <person name="Ryu T."/>
            <person name="Ravasi T."/>
            <person name="Bayer T."/>
            <person name="Micklem G."/>
            <person name="Kim H."/>
            <person name="Bhak J."/>
            <person name="Lajeunesse T.C."/>
            <person name="Voolstra C.R."/>
        </authorList>
    </citation>
    <scope>NUCLEOTIDE SEQUENCE [LARGE SCALE GENOMIC DNA]</scope>
    <source>
        <strain evidence="8 9">CCMP2467</strain>
    </source>
</reference>
<evidence type="ECO:0000313" key="8">
    <source>
        <dbReference type="EMBL" id="OLQ06969.1"/>
    </source>
</evidence>
<dbReference type="EMBL" id="LSRX01000149">
    <property type="protein sequence ID" value="OLQ06969.1"/>
    <property type="molecule type" value="Genomic_DNA"/>
</dbReference>
<accession>A0A1Q9EHT1</accession>
<evidence type="ECO:0000256" key="2">
    <source>
        <dbReference type="ARBA" id="ARBA00022771"/>
    </source>
</evidence>
<feature type="compositionally biased region" description="Basic residues" evidence="6">
    <location>
        <begin position="4551"/>
        <end position="4561"/>
    </location>
</feature>
<feature type="region of interest" description="Disordered" evidence="6">
    <location>
        <begin position="782"/>
        <end position="817"/>
    </location>
</feature>
<dbReference type="PROSITE" id="PS00028">
    <property type="entry name" value="ZINC_FINGER_C2H2_1"/>
    <property type="match status" value="2"/>
</dbReference>
<feature type="compositionally biased region" description="Low complexity" evidence="6">
    <location>
        <begin position="4522"/>
        <end position="4545"/>
    </location>
</feature>
<dbReference type="InterPro" id="IPR036855">
    <property type="entry name" value="Znf_CCCH_sf"/>
</dbReference>
<evidence type="ECO:0000256" key="6">
    <source>
        <dbReference type="SAM" id="MobiDB-lite"/>
    </source>
</evidence>
<dbReference type="GO" id="GO:0008270">
    <property type="term" value="F:zinc ion binding"/>
    <property type="evidence" value="ECO:0007669"/>
    <property type="project" value="UniProtKB-KW"/>
</dbReference>
<keyword evidence="5" id="KW-0175">Coiled coil</keyword>
<dbReference type="InterPro" id="IPR018556">
    <property type="entry name" value="SPIN90/Ldb17_LRD"/>
</dbReference>
<feature type="domain" description="C3H1-type" evidence="7">
    <location>
        <begin position="746"/>
        <end position="773"/>
    </location>
</feature>
<feature type="compositionally biased region" description="Basic and acidic residues" evidence="6">
    <location>
        <begin position="4504"/>
        <end position="4521"/>
    </location>
</feature>
<keyword evidence="3 4" id="KW-0862">Zinc</keyword>
<dbReference type="OrthoDB" id="411494at2759"/>
<feature type="coiled-coil region" evidence="5">
    <location>
        <begin position="1213"/>
        <end position="1283"/>
    </location>
</feature>
<feature type="region of interest" description="Disordered" evidence="6">
    <location>
        <begin position="4501"/>
        <end position="4571"/>
    </location>
</feature>
<keyword evidence="9" id="KW-1185">Reference proteome</keyword>
<evidence type="ECO:0000256" key="4">
    <source>
        <dbReference type="PROSITE-ProRule" id="PRU00723"/>
    </source>
</evidence>
<dbReference type="Proteomes" id="UP000186817">
    <property type="component" value="Unassembled WGS sequence"/>
</dbReference>
<evidence type="ECO:0000256" key="3">
    <source>
        <dbReference type="ARBA" id="ARBA00022833"/>
    </source>
</evidence>
<feature type="compositionally biased region" description="Polar residues" evidence="6">
    <location>
        <begin position="1412"/>
        <end position="1427"/>
    </location>
</feature>
<evidence type="ECO:0000256" key="5">
    <source>
        <dbReference type="SAM" id="Coils"/>
    </source>
</evidence>
<dbReference type="InterPro" id="IPR000571">
    <property type="entry name" value="Znf_CCCH"/>
</dbReference>
<sequence length="4571" mass="499636">MAVIPDPVLEEKAQLKTEQVQQIIRSVEKACEHNSDEERRWLLELCQPSNPCFATLVRLVYQPKYKAFFALRAVCLRAVQMLLQIAKMTFTDAAGDPDLGWKTFVELAGVEQAREAYPELVLLAQQQVEFVVASNAITLLSELGPSALKLEHVPLLLELLQVLPDRAGDISEVALRVHAWGGDYRPMLCDAIEVQDLGIYTWSPAGLAQKGCFREVTAADVLQGLCDEDREPPVTVSICGISLPRNFDGSPVPQHVPNVFPYDAGYMVPLYLTWQRRGSLEGIDFLLGGSSLEVLAHRAPIEAGTKYLTQRCPGTDVILLSKHKQYVQNYADIGFQFERLMTGRGISDKHDLMKTESLRIMHVAGFTVLFPADVDAVDECGCAVEMKTGNPKYFGTKVMFQMVSSGARTLLSADINKRMHPPRLNAINQIRIEQLVQSNSSLLPSAEKNISECLSQLKNSKEIDENYATEVDFRSGELILKPRSDADLLPSRGETSILEPFDPKYSSLSNCAQHPGGKILVEVLLQMINRCDEKRRQRALKVLTECFQLPEAAELLYTNDARVLVEILLRELPAHAEDVRAFMCYTGCLKALAAANPAARQHRRDEVLQVLEDLRQDDRLQMEVREQCAKVMATMHCGAEDLSASLDTFGLSGAMEWRFVSQMNLLMLKKDRQELGCERHLASLHSQALPVPQRCAMMMPPFMMGYNNETVACSVHGKKRSRDAMMDDGAGGFVCQPGKECKVTGNTKHVPCTFWQAGKCTKGENCNFSHDPNAIAAAAATGDNGWGKGKGKGSKGWAQDPSQGWDASQGWDEGQGWDAAQGWDSWGGYGAYGKNGWMSKGMQMMQAKGMMGKGKSKGYGAYGSVKGGGTFLCCVHHKNRSASAMIEVAPGQYQCRPDSECKGAGGASKIKTAMCKFHMEGRCTKGAACNFAHGPEEIGMPVPEVPGAEVAGVNGLAGVNGVAAVNGADVANGFSAVNGVAGAPVEVSAEMLNAHAKQVVQSRFSPTLQAHWSSSTSMGPHDGMPPRTKFYVFYWEGKDHDGIDLSSLKSCSTCGKLRDPWRFRLDNVQACLRSCTKEGEIFREEVAEFWCVSPWTIVSYSLPKFAAYLSKKRTKALTEAVVLGTAMSIYQGTPQKLEPGVSVQNLGNGGAKGNKYWQYWQGTWHSPGRREVPSFPAYDFRRPQDSWEVPTGHEENPRMDSWNQQLQSGLNGTRKAENRVASLQAQIKERRKQWEDWIEKMKAAWHREKTRHAKEQDRLNTELEKALQAQEEARQALREVARTMGTGQLATPAEAPGEAEWNAMLREWRSEIQESGADAVLRRALQATGPPRLSDEAAAAEWRRWMAMGPPDERRLAMRERMMGALGEGRPIGIDCGEHASGRDSGDGPSLCRVSWYECIACGTFPAAGFQASQGPDSGETSDSSCCQVRAASPGDEAGTQSAAYQAGTESAVSAFYSGPGGNPLAALEVIDDDADETFEEAMPLPPVLPFCIRQILVDFLAVTSSWDLSSLLFVVHFFLHLLLVVTLALFRALLAPFGCRSGLLGRVGRLPAQGVPKFVLAPFGCLLVLRPCPFPPCKRTKARRPVKGRTSLLMPPFLRRLFGALLLCNLPVQVWATPDLWGEAVNILIMAANLFPEPLDTNQAGSVDAGGYPAGSMDVQLAGSMTDQAMQHFMQRTLADSIDIPAPPLHESIPPDATEGFVQCTCYVMAPQHQAETLSLAMHTPFRMETLLREAKEALRSLHLRFADRVIPTFPQLGVDFASLLVVPAWITAGSMQVVVFDFRALDGPVYASLLGKRFRTVIVPAKRDGTGSRLGRLIRVDNTRNRVLSLLALLNVHRPDAGGMLNLSEGADIPDFADPRIAVGHFDLCPEAVDPCGLVATVCCDGPLGLRLIPEPTNTPASIGGDEGLAALRYVTAELGDPWPYFPIGRQRPFGVLLEGDEHALDDAARICWVQVIVLKPWFTPEALQVTVILPGTKEELFHATQDVRDPLVRHDFPHLVEARPQPVQGFSILIANPSWHGHAMVACMDLTHYDGRLFAAQVPDYIDRRAALNLAELPDAADIMVFVGSDTSPLIDGAHLHVVCGVTIRFAQAEQFPLPPSTLEDMLMVPFHWSTEPLSQPFENEGCYCLALRHSSRIFFADVGRPMQYRDRLAASVGLPAHQVVICPASPRVVDAAVDGYPCRTVLAVANKTLFGASHAEFLFVVDCRQLMQGWLCFTAATDRVLAETVLEPLNEEAPLGWRVAVNGISAGYALLSVFPGAVFKATYFQDDAPDAAEIEAPIWESEHAVLTSNASITADADPHAEVPGWHAASVSGEHFLATFVIFMPDFRPEIVELHLRAPDTLARVLQAVSDRWQSPRRAFFPRLVEVVPQPDLSFASVIAAPFWTPTEVLILVDVRLAAKGVFALAVAPRLCRRSLLAIAALPISADLEVYVADSPFPARNDESFSLQEGTLVVIAVAPSPVLVTAYLSDMLLSQVGWGRIDGDLCALGRQIWVLAEPEPFGLSEYADSQALAASLGVDETDLLSFEAKPAILDHCDRGTPSLRVVIAADASDRTWESGASFCVLDMRPILQGLQLVIARGGLLDCSRIAVGLISVCPGHLQARFIGGAPGVALQTTHREVARGDVIQVIFDNRADLSVPVSPFHGVSSAFSRVEKGEIEWGSSSGLPRFEFLCDGLGAAYATCTEPDVGRLVAGRTLRRRPRGVTPARTCLFALCLFSRFDGALSVRSDPSDFFSDPHPVQLVLLRRAYTLMLMPSVPFPPHVGPLVGIGQCPTLLEVARSEADEDPLIEARALLETLQEHFGSTATSVESRPALCLDQLVPAGVPAVCDVFRLDVGQCRLPCSETDLHELMQTIRFTDLLHVPKDVPDSYRFAEWVEQGVCGRSPAPHEILILTADGSFHAQSGRAGWGLTISLMSETNAMPGQFVGCVFGPLEADLLSVDGSEQQANAYLAEVLGLLWAGIIAFQLPYLGSVVCRADNMSALQGAQGLAGTTSHPLCVMARCVHLALRVLREVGASASCSQIAASRHHGPLYQAAAGDSEGICDSFVFACASYNALSLHDSEKEGGAGTDGLYGAVGRVAMLDSSLSANGLFVVGVQEARTPSGRCTSQHFTRYCSGCNDRRAFGVELWVATGPEWPEHRFVVFMADFTRLVGLLTFPGVSVQVVVGHAPHRAHSTAHRREWWQQTAAICKRFQQSSDWLLLMDANCRVGSTVSEHVGGWHADLEDDAGCLMRELLHDLGAANAQVFLWGKGTAELHTQVASLRHALRNRLAEQDVARLRCALAAWQNPECDFEHFWFCRWTVNLQAVIRDLVTRIRDLGRNLRNACRRDKKDHLRALAADVDAADAQATHSALRRLLRPKKFRRGGHAPLPVLRRPDESLCQNASEVQAEWRRHFADLEGGVTVDGAKLVRQCLVNQKRAFESLAVEELPDLDAVVQIVRKVQPAKAAGPDLLPPSICKRFACPLGVLVWPIILKTIVFCSEPAGYKGGTLFHIPKAGQGGCSKCTAERGILVQPILGKILHKAMRGTAMQAFERRATPLQIGGRRGLSFLIGCFCSRGFLQLAKDQGRSAGILFCDLAAAYYSVVRELLVGGGLVDASLEDITASLGLNEDDLKLLRCYVDDDAIITDEDGEGFLCAIAREIHSATWFWIHSDDQIVMTRRGTRPGSCWADVLFSILFAKVLERRGDFDQIGCRPIIPWSGCREPVLFDARKKGAQEVAVLDVVYADDIATCVIADTPAELPRAVQMVAGIQLDALNAHGLQANIGVKKTAAILAPTGRGSRKVRQEVFGTGKGKLPVLCEHRSSVKLDAVATYRHLGTILTHNCSMVAEVKSRVAAAWLAFKEGRKTVFCSPCIALVKRIYLFRTYVLSVLLSSSGAWPLLCPTAWRLFEACVTSMARQILRIPHDADQHWSRERIFSEVGLPGAEGLLSLERLRFLSQLSCHGPDAAFAILQNSKPALEAFRSAMDWLVTAVGATSDLTVAGSWDRWQQLFRAKGRFKGILKRASAWHVGRLGAQACFQRFERSIWSAMPAPTAAVELAEHACLLCGIAFFDFQSWASHSARVHGYRSRARRFATGLRCQACGALFATVARYRCHLQSHPVCCRAIEWSVDGLLPPLLGPEGHLQAVSTTGAGTAHLPAIEPDVSAEVLRALKSGRFESDIEIFETLKSFAEPFPVLRRTLAFWASGLDAENVRACANDVLLCMQVDLWCDSASRIPAGPISEDAAFRPLLFPLPLWQVPLAGMAHVVGNDNLLTHADLADFPSTSSTVLDFWQDDVSTPTAGLAVAIPSPPASISCLWTFPSCPLRVMRRHLLWLDRVLFWTGYEMTWQSWLWWQAGVLKSRAQKNGKKCVVMHLDGSGDELLNHPKPSSAEQDIESVILLLGGPDGIKPGVAREMQSILSQKSHAYLKVRLPGGKQHSNVAIGDLFMAHDRGSLLHDVQQRLKMGEEKYAEFKDGVSTLMDLIADSYENHEEAMQMLQKLKAVAAGQRHADDADSQEHTPEKAAEPVEPVAATTTTTAAPTSEAAESAPLNGKAAGRRNRFNRRKGAVEQSADKW</sequence>
<dbReference type="SUPFAM" id="SSF90229">
    <property type="entry name" value="CCCH zinc finger"/>
    <property type="match status" value="2"/>
</dbReference>